<keyword evidence="1" id="KW-1133">Transmembrane helix</keyword>
<feature type="transmembrane region" description="Helical" evidence="1">
    <location>
        <begin position="49"/>
        <end position="75"/>
    </location>
</feature>
<dbReference type="Proteomes" id="UP000442334">
    <property type="component" value="Unassembled WGS sequence"/>
</dbReference>
<comment type="caution">
    <text evidence="2">The sequence shown here is derived from an EMBL/GenBank/DDBJ whole genome shotgun (WGS) entry which is preliminary data.</text>
</comment>
<gene>
    <name evidence="2" type="ORF">GAQ34_22975</name>
</gene>
<evidence type="ECO:0000313" key="3">
    <source>
        <dbReference type="Proteomes" id="UP000442334"/>
    </source>
</evidence>
<dbReference type="EMBL" id="WCUA01000172">
    <property type="protein sequence ID" value="KAB4178932.1"/>
    <property type="molecule type" value="Genomic_DNA"/>
</dbReference>
<sequence length="86" mass="9973">MRRCIGLDFLIKLKAIVSDVPSCWHNCDMSLSQSCHFDVTSVPMWWHELAFITFLLLLLLLLVVLLLVVLLLLLFHLSLFYPLSPF</sequence>
<accession>A0A7J5GPU3</accession>
<evidence type="ECO:0000256" key="1">
    <source>
        <dbReference type="SAM" id="Phobius"/>
    </source>
</evidence>
<keyword evidence="1" id="KW-0472">Membrane</keyword>
<protein>
    <submittedName>
        <fullName evidence="2">Uncharacterized protein</fullName>
    </submittedName>
</protein>
<dbReference type="AlphaFoldDB" id="A0A7J5GPU3"/>
<reference evidence="2 3" key="1">
    <citation type="journal article" date="2019" name="Nat. Med.">
        <title>A library of human gut bacterial isolates paired with longitudinal multiomics data enables mechanistic microbiome research.</title>
        <authorList>
            <person name="Poyet M."/>
            <person name="Groussin M."/>
            <person name="Gibbons S.M."/>
            <person name="Avila-Pacheco J."/>
            <person name="Jiang X."/>
            <person name="Kearney S.M."/>
            <person name="Perrotta A.R."/>
            <person name="Berdy B."/>
            <person name="Zhao S."/>
            <person name="Lieberman T.D."/>
            <person name="Swanson P.K."/>
            <person name="Smith M."/>
            <person name="Roesemann S."/>
            <person name="Alexander J.E."/>
            <person name="Rich S.A."/>
            <person name="Livny J."/>
            <person name="Vlamakis H."/>
            <person name="Clish C."/>
            <person name="Bullock K."/>
            <person name="Deik A."/>
            <person name="Scott J."/>
            <person name="Pierce K.A."/>
            <person name="Xavier R.J."/>
            <person name="Alm E.J."/>
        </authorList>
    </citation>
    <scope>NUCLEOTIDE SEQUENCE [LARGE SCALE GENOMIC DNA]</scope>
    <source>
        <strain evidence="2 3">BIOML-A21</strain>
    </source>
</reference>
<keyword evidence="1" id="KW-0812">Transmembrane</keyword>
<organism evidence="2 3">
    <name type="scientific">Bacteroides uniformis</name>
    <dbReference type="NCBI Taxonomy" id="820"/>
    <lineage>
        <taxon>Bacteria</taxon>
        <taxon>Pseudomonadati</taxon>
        <taxon>Bacteroidota</taxon>
        <taxon>Bacteroidia</taxon>
        <taxon>Bacteroidales</taxon>
        <taxon>Bacteroidaceae</taxon>
        <taxon>Bacteroides</taxon>
    </lineage>
</organism>
<proteinExistence type="predicted"/>
<evidence type="ECO:0000313" key="2">
    <source>
        <dbReference type="EMBL" id="KAB4178932.1"/>
    </source>
</evidence>
<name>A0A7J5GPU3_BACUN</name>